<sequence>MLLKREDLTKRALACIGWLKSYIELNNVNSLNDINKYCEDFLVPVLNKTYGLNLINLNKIKVNFPAVDLGDYHSRICYQVSSTVDVKKIEETLDTYDSNGLYSSFNEINLFMLGTKKDYRKKLNYENFSFDYKENVKGFSDLSRDILSKNKDELKEIVDLLESEMLGNKNNIDDQIKLIIEDELNSNYSTLFRQTLMFNGYKFRFRDILNLIKPEEFRTEQLYFTLQFMRFETVVYDKTEKLLIENPSEYTRELIEIYNQFKKLNKYEDLFHMRRDEYRELVRVLKPILNNIDVKFHSDRVTIGWQD</sequence>
<dbReference type="AlphaFoldDB" id="A0A0D7WZX8"/>
<dbReference type="PATRIC" id="fig|159743.3.peg.5183"/>
<evidence type="ECO:0000313" key="3">
    <source>
        <dbReference type="Proteomes" id="UP000032534"/>
    </source>
</evidence>
<dbReference type="InterPro" id="IPR047740">
    <property type="entry name" value="SMEK_dom"/>
</dbReference>
<keyword evidence="3" id="KW-1185">Reference proteome</keyword>
<organism evidence="2 3">
    <name type="scientific">Paenibacillus terrae</name>
    <dbReference type="NCBI Taxonomy" id="159743"/>
    <lineage>
        <taxon>Bacteria</taxon>
        <taxon>Bacillati</taxon>
        <taxon>Bacillota</taxon>
        <taxon>Bacilli</taxon>
        <taxon>Bacillales</taxon>
        <taxon>Paenibacillaceae</taxon>
        <taxon>Paenibacillus</taxon>
    </lineage>
</organism>
<feature type="domain" description="SMEK" evidence="1">
    <location>
        <begin position="16"/>
        <end position="146"/>
    </location>
</feature>
<evidence type="ECO:0000259" key="1">
    <source>
        <dbReference type="Pfam" id="PF21941"/>
    </source>
</evidence>
<accession>A0A0D7WZX8</accession>
<dbReference type="Proteomes" id="UP000032534">
    <property type="component" value="Unassembled WGS sequence"/>
</dbReference>
<reference evidence="2 3" key="1">
    <citation type="submission" date="2014-11" db="EMBL/GenBank/DDBJ databases">
        <title>Draft Genome Sequences of Paenibacillus polymyxa NRRL B-30509 and Paenibacillus terrae NRRL B-30644, Strains from a Poultry Environment that Produce Tridecaptin A and Paenicidins.</title>
        <authorList>
            <person name="van Belkum M.J."/>
            <person name="Lohans C.T."/>
            <person name="Vederas J.C."/>
        </authorList>
    </citation>
    <scope>NUCLEOTIDE SEQUENCE [LARGE SCALE GENOMIC DNA]</scope>
    <source>
        <strain evidence="2 3">NRRL B-30644</strain>
    </source>
</reference>
<protein>
    <recommendedName>
        <fullName evidence="1">SMEK domain-containing protein</fullName>
    </recommendedName>
</protein>
<gene>
    <name evidence="2" type="ORF">QD47_23315</name>
</gene>
<comment type="caution">
    <text evidence="2">The sequence shown here is derived from an EMBL/GenBank/DDBJ whole genome shotgun (WGS) entry which is preliminary data.</text>
</comment>
<dbReference type="Pfam" id="PF21941">
    <property type="entry name" value="SMEK_N"/>
    <property type="match status" value="1"/>
</dbReference>
<dbReference type="EMBL" id="JTHP01000061">
    <property type="protein sequence ID" value="KJD43292.1"/>
    <property type="molecule type" value="Genomic_DNA"/>
</dbReference>
<proteinExistence type="predicted"/>
<evidence type="ECO:0000313" key="2">
    <source>
        <dbReference type="EMBL" id="KJD43292.1"/>
    </source>
</evidence>
<dbReference type="NCBIfam" id="NF033859">
    <property type="entry name" value="SMEK_N"/>
    <property type="match status" value="1"/>
</dbReference>
<name>A0A0D7WZX8_9BACL</name>